<feature type="region of interest" description="Disordered" evidence="2">
    <location>
        <begin position="1"/>
        <end position="21"/>
    </location>
</feature>
<evidence type="ECO:0000256" key="1">
    <source>
        <dbReference type="SAM" id="Coils"/>
    </source>
</evidence>
<proteinExistence type="predicted"/>
<protein>
    <submittedName>
        <fullName evidence="3">Kinesin-like protein KIF20B</fullName>
    </submittedName>
</protein>
<feature type="coiled-coil region" evidence="1">
    <location>
        <begin position="118"/>
        <end position="194"/>
    </location>
</feature>
<reference evidence="3 4" key="1">
    <citation type="journal article" date="2019" name="Sci. Rep.">
        <title>A multi-omics analysis of the grapevine pathogen Lasiodiplodia theobromae reveals that temperature affects the expression of virulence- and pathogenicity-related genes.</title>
        <authorList>
            <person name="Felix C."/>
            <person name="Meneses R."/>
            <person name="Goncalves M.F.M."/>
            <person name="Tilleman L."/>
            <person name="Duarte A.S."/>
            <person name="Jorrin-Novo J.V."/>
            <person name="Van de Peer Y."/>
            <person name="Deforce D."/>
            <person name="Van Nieuwerburgh F."/>
            <person name="Esteves A.C."/>
            <person name="Alves A."/>
        </authorList>
    </citation>
    <scope>NUCLEOTIDE SEQUENCE [LARGE SCALE GENOMIC DNA]</scope>
    <source>
        <strain evidence="3 4">LA-SOL3</strain>
    </source>
</reference>
<gene>
    <name evidence="3" type="primary">Kif20b</name>
    <name evidence="3" type="ORF">DBV05_g9145</name>
</gene>
<sequence>MSTDKGPPKREAPTGSTNTDHEATLLDKLWNEVPHNDPQAIKDGVLAIIQQLKAEHEAEVNKISVEHDHQTTLARIDHLQLVISLKEDISKKEVAISEVQLEKESLVTLRDFEIKNLKKDYQEAIQGYIRRERDLEADKAAALQDKKMASNLQHNSLEESNTLKKEAEKLRSKCNDLQQALRDTNQEIERQSSQLLDIGEKRNEEKEQLQRAESCLESMEPMEVFLEQRDFLSESDTHRPLSWPEMERAIRAAAYGALNISESSPTTSGSLINSSRQLVKLAKQDGEDYEHWRSSSFYECAHDLVSEIMETAQNSNRLRKVMEKDERYIDRILNRN</sequence>
<dbReference type="AlphaFoldDB" id="A0A5N5D3B6"/>
<feature type="compositionally biased region" description="Basic and acidic residues" evidence="2">
    <location>
        <begin position="1"/>
        <end position="12"/>
    </location>
</feature>
<dbReference type="Proteomes" id="UP000325902">
    <property type="component" value="Unassembled WGS sequence"/>
</dbReference>
<comment type="caution">
    <text evidence="3">The sequence shown here is derived from an EMBL/GenBank/DDBJ whole genome shotgun (WGS) entry which is preliminary data.</text>
</comment>
<organism evidence="3 4">
    <name type="scientific">Lasiodiplodia theobromae</name>
    <dbReference type="NCBI Taxonomy" id="45133"/>
    <lineage>
        <taxon>Eukaryota</taxon>
        <taxon>Fungi</taxon>
        <taxon>Dikarya</taxon>
        <taxon>Ascomycota</taxon>
        <taxon>Pezizomycotina</taxon>
        <taxon>Dothideomycetes</taxon>
        <taxon>Dothideomycetes incertae sedis</taxon>
        <taxon>Botryosphaeriales</taxon>
        <taxon>Botryosphaeriaceae</taxon>
        <taxon>Lasiodiplodia</taxon>
    </lineage>
</organism>
<evidence type="ECO:0000313" key="3">
    <source>
        <dbReference type="EMBL" id="KAB2572165.1"/>
    </source>
</evidence>
<evidence type="ECO:0000313" key="4">
    <source>
        <dbReference type="Proteomes" id="UP000325902"/>
    </source>
</evidence>
<keyword evidence="1" id="KW-0175">Coiled coil</keyword>
<keyword evidence="4" id="KW-1185">Reference proteome</keyword>
<accession>A0A5N5D3B6</accession>
<name>A0A5N5D3B6_9PEZI</name>
<dbReference type="EMBL" id="VCHE01000083">
    <property type="protein sequence ID" value="KAB2572165.1"/>
    <property type="molecule type" value="Genomic_DNA"/>
</dbReference>
<evidence type="ECO:0000256" key="2">
    <source>
        <dbReference type="SAM" id="MobiDB-lite"/>
    </source>
</evidence>